<dbReference type="InterPro" id="IPR036047">
    <property type="entry name" value="F-box-like_dom_sf"/>
</dbReference>
<comment type="caution">
    <text evidence="1">The sequence shown here is derived from an EMBL/GenBank/DDBJ whole genome shotgun (WGS) entry which is preliminary data.</text>
</comment>
<proteinExistence type="predicted"/>
<dbReference type="CDD" id="cd09917">
    <property type="entry name" value="F-box_SF"/>
    <property type="match status" value="1"/>
</dbReference>
<reference evidence="1" key="1">
    <citation type="submission" date="2021-02" db="EMBL/GenBank/DDBJ databases">
        <authorList>
            <person name="Nieuwenhuis M."/>
            <person name="Van De Peppel L.J.J."/>
        </authorList>
    </citation>
    <scope>NUCLEOTIDE SEQUENCE</scope>
    <source>
        <strain evidence="1">D49</strain>
    </source>
</reference>
<dbReference type="SUPFAM" id="SSF81383">
    <property type="entry name" value="F-box domain"/>
    <property type="match status" value="1"/>
</dbReference>
<keyword evidence="2" id="KW-1185">Reference proteome</keyword>
<dbReference type="EMBL" id="JABCKI010005861">
    <property type="protein sequence ID" value="KAG5637091.1"/>
    <property type="molecule type" value="Genomic_DNA"/>
</dbReference>
<reference evidence="1" key="2">
    <citation type="submission" date="2021-10" db="EMBL/GenBank/DDBJ databases">
        <title>Phylogenomics reveals ancestral predisposition of the termite-cultivated fungus Termitomyces towards a domesticated lifestyle.</title>
        <authorList>
            <person name="Auxier B."/>
            <person name="Grum-Grzhimaylo A."/>
            <person name="Cardenas M.E."/>
            <person name="Lodge J.D."/>
            <person name="Laessoe T."/>
            <person name="Pedersen O."/>
            <person name="Smith M.E."/>
            <person name="Kuyper T.W."/>
            <person name="Franco-Molano E.A."/>
            <person name="Baroni T.J."/>
            <person name="Aanen D.K."/>
        </authorList>
    </citation>
    <scope>NUCLEOTIDE SEQUENCE</scope>
    <source>
        <strain evidence="1">D49</strain>
    </source>
</reference>
<organism evidence="1 2">
    <name type="scientific">Sphagnurus paluster</name>
    <dbReference type="NCBI Taxonomy" id="117069"/>
    <lineage>
        <taxon>Eukaryota</taxon>
        <taxon>Fungi</taxon>
        <taxon>Dikarya</taxon>
        <taxon>Basidiomycota</taxon>
        <taxon>Agaricomycotina</taxon>
        <taxon>Agaricomycetes</taxon>
        <taxon>Agaricomycetidae</taxon>
        <taxon>Agaricales</taxon>
        <taxon>Tricholomatineae</taxon>
        <taxon>Lyophyllaceae</taxon>
        <taxon>Sphagnurus</taxon>
    </lineage>
</organism>
<evidence type="ECO:0000313" key="1">
    <source>
        <dbReference type="EMBL" id="KAG5637091.1"/>
    </source>
</evidence>
<evidence type="ECO:0000313" key="2">
    <source>
        <dbReference type="Proteomes" id="UP000717328"/>
    </source>
</evidence>
<dbReference type="AlphaFoldDB" id="A0A9P7K3T0"/>
<protein>
    <recommendedName>
        <fullName evidence="3">F-box domain-containing protein</fullName>
    </recommendedName>
</protein>
<dbReference type="Proteomes" id="UP000717328">
    <property type="component" value="Unassembled WGS sequence"/>
</dbReference>
<name>A0A9P7K3T0_9AGAR</name>
<dbReference type="SUPFAM" id="SSF52047">
    <property type="entry name" value="RNI-like"/>
    <property type="match status" value="1"/>
</dbReference>
<dbReference type="Gene3D" id="3.80.10.10">
    <property type="entry name" value="Ribonuclease Inhibitor"/>
    <property type="match status" value="1"/>
</dbReference>
<evidence type="ECO:0008006" key="3">
    <source>
        <dbReference type="Google" id="ProtNLM"/>
    </source>
</evidence>
<sequence>MVQIFAGQSTAALLRLPPEILEQILSELDEPYDLLSFAFASHACSRLAIPTHTQYRVLRLRTPMPELWAHLAERADLARHIREVRFCSRMDRSSRDRFPYTLVNSDAAKYPGAAEERTKNIVCALAHMSRLRKFTWNHQADVKSGQPVDRALEEVVCGVLARAPGLRQLRLSGLCADHVRHGMSRPGVLYPLWEVSGLTAISLVGHGWARDSNADSVVAMLHRSPDVEFLAVPAELNGLHLCRFPRLKKLVLEMVAGTAGAATHLDNISLFLENHPTIEELSWYPVGAVKLSPGTLPALKRLKGPRQIFDAMEESGSSWPLEDLDIWSLGFESLSAAMSLDPTTVRKVSITTAGTIESIWAFAERFRAITWLSLPAYYISETTDGPQRIPIEQWLDILQRFPNLEVLRGLGMWNAVGESKERMHQVILDLVERCPNLRELDYLRVCPEHGNYKVIKIIRERDPEDSELEHVRYEVHKPKLWDWLDTMAGRFN</sequence>
<accession>A0A9P7K3T0</accession>
<dbReference type="OrthoDB" id="3249214at2759"/>
<dbReference type="InterPro" id="IPR032675">
    <property type="entry name" value="LRR_dom_sf"/>
</dbReference>
<gene>
    <name evidence="1" type="ORF">H0H81_005774</name>
</gene>